<dbReference type="RefSeq" id="WP_122917052.1">
    <property type="nucleotide sequence ID" value="NZ_RHHQ01000006.1"/>
</dbReference>
<dbReference type="PANTHER" id="PTHR15239">
    <property type="entry name" value="NUCLEAR EXPORT MEDIATOR FACTOR NEMF"/>
    <property type="match status" value="1"/>
</dbReference>
<dbReference type="AlphaFoldDB" id="A0A3M8DSQ2"/>
<evidence type="ECO:0000256" key="2">
    <source>
        <dbReference type="ARBA" id="ARBA00022730"/>
    </source>
</evidence>
<keyword evidence="3 5" id="KW-0694">RNA-binding</keyword>
<gene>
    <name evidence="5" type="primary">rqcH</name>
    <name evidence="7" type="ORF">EDM56_06355</name>
</gene>
<evidence type="ECO:0000313" key="8">
    <source>
        <dbReference type="Proteomes" id="UP000271031"/>
    </source>
</evidence>
<accession>A0A3M8DSQ2</accession>
<evidence type="ECO:0000313" key="7">
    <source>
        <dbReference type="EMBL" id="RNB91200.1"/>
    </source>
</evidence>
<dbReference type="Pfam" id="PF05670">
    <property type="entry name" value="NFACT-R_1"/>
    <property type="match status" value="1"/>
</dbReference>
<dbReference type="GO" id="GO:1990112">
    <property type="term" value="C:RQC complex"/>
    <property type="evidence" value="ECO:0007669"/>
    <property type="project" value="TreeGrafter"/>
</dbReference>
<evidence type="ECO:0000256" key="1">
    <source>
        <dbReference type="ARBA" id="ARBA00022555"/>
    </source>
</evidence>
<evidence type="ECO:0000256" key="3">
    <source>
        <dbReference type="ARBA" id="ARBA00022884"/>
    </source>
</evidence>
<proteinExistence type="inferred from homology"/>
<keyword evidence="2 5" id="KW-0699">rRNA-binding</keyword>
<feature type="coiled-coil region" evidence="5">
    <location>
        <begin position="373"/>
        <end position="400"/>
    </location>
</feature>
<dbReference type="GO" id="GO:0072344">
    <property type="term" value="P:rescue of stalled ribosome"/>
    <property type="evidence" value="ECO:0007669"/>
    <property type="project" value="UniProtKB-UniRule"/>
</dbReference>
<sequence>MAFDGVVTRAVAHELAKLKGGRISRIHQPHESDLVFAIRAQGGNQKLLLSANPTYPRIHLTTEEFVNPTEAPMFCMLLRKHCEGGTIESVEQVGMERIIHIDVRSRDELGDVTHKRIIVEIMGKHSNIILIDVDKQMILDSAHHVSHGMSQHRQVLPGRPYISPPAQGKADPLQETQADFIARINWNEGKLDKQIVDRYSGVSPLLAKEIVFRAGLPTRESLWTAFSELFAEVKQNRYSPNTVITKEKAAFSVTSLTHLVDGERTTFADVSDCLQHFFQDKAQRDVIKQKVHDLLRIVTLEKQKNEKKIEKLKQTLIDAQDAERFRLYGELITAHLHQLKRGDTVLSAVNWYDEAGGTIDIPLDPLLTPSENLQAYFKKYNKAKNSLQFVEEQIRLAEEEILYLDGLLVQLEYSRMSETEEIRDELAEQGYVRKQKQRNARKKKDTRPELEEYVSSDGTPILVGKNNKQNEYLTNKLAAANETWLHTKDIPGSHVVIRAREFSEQTLQEAAMLAAFFSKAREGSQVPVDYTLIRNVKKPNGAKPGFVIYEQQRTIYVTPDSKTIDRLKKQNRTKPAAAKP</sequence>
<comment type="caution">
    <text evidence="7">The sequence shown here is derived from an EMBL/GenBank/DDBJ whole genome shotgun (WGS) entry which is preliminary data.</text>
</comment>
<dbReference type="InterPro" id="IPR043682">
    <property type="entry name" value="RqcH_bacterial"/>
</dbReference>
<comment type="subunit">
    <text evidence="5">Associates with stalled 50S ribosomal subunits. Binds to RqcP.</text>
</comment>
<feature type="coiled-coil region" evidence="5">
    <location>
        <begin position="295"/>
        <end position="322"/>
    </location>
</feature>
<keyword evidence="5" id="KW-0175">Coiled coil</keyword>
<keyword evidence="8" id="KW-1185">Reference proteome</keyword>
<dbReference type="EMBL" id="RHHQ01000006">
    <property type="protein sequence ID" value="RNB91200.1"/>
    <property type="molecule type" value="Genomic_DNA"/>
</dbReference>
<dbReference type="GO" id="GO:0000049">
    <property type="term" value="F:tRNA binding"/>
    <property type="evidence" value="ECO:0007669"/>
    <property type="project" value="UniProtKB-UniRule"/>
</dbReference>
<dbReference type="Proteomes" id="UP000271031">
    <property type="component" value="Unassembled WGS sequence"/>
</dbReference>
<keyword evidence="4 5" id="KW-0648">Protein biosynthesis</keyword>
<comment type="similarity">
    <text evidence="5">Belongs to the NEMF family.</text>
</comment>
<evidence type="ECO:0000256" key="5">
    <source>
        <dbReference type="HAMAP-Rule" id="MF_00844"/>
    </source>
</evidence>
<evidence type="ECO:0000256" key="4">
    <source>
        <dbReference type="ARBA" id="ARBA00022917"/>
    </source>
</evidence>
<name>A0A3M8DSQ2_9BACL</name>
<dbReference type="Pfam" id="PF05833">
    <property type="entry name" value="NFACT_N"/>
    <property type="match status" value="1"/>
</dbReference>
<dbReference type="Gene3D" id="1.10.8.50">
    <property type="match status" value="1"/>
</dbReference>
<dbReference type="InterPro" id="IPR008532">
    <property type="entry name" value="NFACT_RNA-bd"/>
</dbReference>
<dbReference type="GO" id="GO:0019843">
    <property type="term" value="F:rRNA binding"/>
    <property type="evidence" value="ECO:0007669"/>
    <property type="project" value="UniProtKB-UniRule"/>
</dbReference>
<organism evidence="7 8">
    <name type="scientific">Brevibacillus fluminis</name>
    <dbReference type="NCBI Taxonomy" id="511487"/>
    <lineage>
        <taxon>Bacteria</taxon>
        <taxon>Bacillati</taxon>
        <taxon>Bacillota</taxon>
        <taxon>Bacilli</taxon>
        <taxon>Bacillales</taxon>
        <taxon>Paenibacillaceae</taxon>
        <taxon>Brevibacillus</taxon>
    </lineage>
</organism>
<reference evidence="7 8" key="1">
    <citation type="submission" date="2018-10" db="EMBL/GenBank/DDBJ databases">
        <title>Phylogenomics of Brevibacillus.</title>
        <authorList>
            <person name="Dunlap C."/>
        </authorList>
    </citation>
    <scope>NUCLEOTIDE SEQUENCE [LARGE SCALE GENOMIC DNA]</scope>
    <source>
        <strain evidence="7 8">JCM 15716</strain>
    </source>
</reference>
<dbReference type="GO" id="GO:0043023">
    <property type="term" value="F:ribosomal large subunit binding"/>
    <property type="evidence" value="ECO:0007669"/>
    <property type="project" value="UniProtKB-UniRule"/>
</dbReference>
<dbReference type="PANTHER" id="PTHR15239:SF6">
    <property type="entry name" value="RIBOSOME QUALITY CONTROL COMPLEX SUBUNIT NEMF"/>
    <property type="match status" value="1"/>
</dbReference>
<dbReference type="OrthoDB" id="9766163at2"/>
<feature type="domain" description="NFACT RNA-binding" evidence="6">
    <location>
        <begin position="453"/>
        <end position="541"/>
    </location>
</feature>
<dbReference type="FunFam" id="2.30.310.10:FF:000004">
    <property type="entry name" value="Fibronectin-binding protein A"/>
    <property type="match status" value="1"/>
</dbReference>
<keyword evidence="1 5" id="KW-0820">tRNA-binding</keyword>
<dbReference type="InterPro" id="IPR051608">
    <property type="entry name" value="RQC_Subunit_NEMF"/>
</dbReference>
<protein>
    <recommendedName>
        <fullName evidence="5">Rqc2 homolog RqcH</fullName>
        <shortName evidence="5">RqcH</shortName>
    </recommendedName>
</protein>
<dbReference type="Gene3D" id="2.30.310.10">
    <property type="entry name" value="ibrinogen binding protein from staphylococcus aureus domain"/>
    <property type="match status" value="1"/>
</dbReference>
<dbReference type="Gene3D" id="3.40.970.40">
    <property type="entry name" value="fibrinogen binding protein from staphylococcus aureus domain like"/>
    <property type="match status" value="1"/>
</dbReference>
<dbReference type="HAMAP" id="MF_00844_B">
    <property type="entry name" value="RqcH_B"/>
    <property type="match status" value="1"/>
</dbReference>
<evidence type="ECO:0000259" key="6">
    <source>
        <dbReference type="Pfam" id="PF05670"/>
    </source>
</evidence>
<comment type="function">
    <text evidence="5">Key component of the ribosome quality control system (RQC), a ribosome-associated complex that mediates the extraction of incompletely synthesized nascent chains from stalled ribosomes and their subsequent degradation. RqcH recruits Ala-charged tRNA, and with RqcP directs the elongation of stalled nascent chains on 50S ribosomal subunits, leading to non-templated C-terminal alanine extensions (Ala tail). The Ala tail promotes nascent chain degradation. May add between 1 and at least 8 Ala residues. Binds to stalled 50S ribosomal subunits.</text>
</comment>